<evidence type="ECO:0000256" key="6">
    <source>
        <dbReference type="ARBA" id="ARBA00023014"/>
    </source>
</evidence>
<dbReference type="OrthoDB" id="9782387at2"/>
<dbReference type="SFLD" id="SFLDS00029">
    <property type="entry name" value="Radical_SAM"/>
    <property type="match status" value="1"/>
</dbReference>
<evidence type="ECO:0000313" key="7">
    <source>
        <dbReference type="EMBL" id="GED98024.1"/>
    </source>
</evidence>
<dbReference type="InterPro" id="IPR058240">
    <property type="entry name" value="rSAM_sf"/>
</dbReference>
<dbReference type="EMBL" id="BJOU01000001">
    <property type="protein sequence ID" value="GED98024.1"/>
    <property type="molecule type" value="Genomic_DNA"/>
</dbReference>
<dbReference type="SFLD" id="SFLDG01063">
    <property type="entry name" value="activating_enzymes__group_1"/>
    <property type="match status" value="1"/>
</dbReference>
<dbReference type="SFLD" id="SFLDG01066">
    <property type="entry name" value="organic_radical-activating_enz"/>
    <property type="match status" value="1"/>
</dbReference>
<evidence type="ECO:0000256" key="2">
    <source>
        <dbReference type="ARBA" id="ARBA00022485"/>
    </source>
</evidence>
<keyword evidence="8" id="KW-1185">Reference proteome</keyword>
<dbReference type="GO" id="GO:0051539">
    <property type="term" value="F:4 iron, 4 sulfur cluster binding"/>
    <property type="evidence" value="ECO:0007669"/>
    <property type="project" value="UniProtKB-KW"/>
</dbReference>
<dbReference type="InterPro" id="IPR012837">
    <property type="entry name" value="NrdG"/>
</dbReference>
<proteinExistence type="predicted"/>
<evidence type="ECO:0000256" key="5">
    <source>
        <dbReference type="ARBA" id="ARBA00023004"/>
    </source>
</evidence>
<dbReference type="GO" id="GO:0043365">
    <property type="term" value="F:[formate-C-acetyltransferase]-activating enzyme activity"/>
    <property type="evidence" value="ECO:0007669"/>
    <property type="project" value="InterPro"/>
</dbReference>
<organism evidence="7 8">
    <name type="scientific">Gordonia crocea</name>
    <dbReference type="NCBI Taxonomy" id="589162"/>
    <lineage>
        <taxon>Bacteria</taxon>
        <taxon>Bacillati</taxon>
        <taxon>Actinomycetota</taxon>
        <taxon>Actinomycetes</taxon>
        <taxon>Mycobacteriales</taxon>
        <taxon>Gordoniaceae</taxon>
        <taxon>Gordonia</taxon>
    </lineage>
</organism>
<keyword evidence="3" id="KW-0949">S-adenosyl-L-methionine</keyword>
<comment type="cofactor">
    <cofactor evidence="1">
        <name>[4Fe-4S] cluster</name>
        <dbReference type="ChEBI" id="CHEBI:49883"/>
    </cofactor>
</comment>
<dbReference type="InterPro" id="IPR013785">
    <property type="entry name" value="Aldolase_TIM"/>
</dbReference>
<sequence length="217" mass="23479">MTTESSADFTVRVGATVSSTVAEGPGTRFALWVQGCSLQCPGCFNPHLWGTKGGTDRRVADLVDDVSAADVDGITLLGGEPFEQAVALAALADAVRARGLSVMTFTGYDLPELTGAGAPTGSAELLAATDLLVTGRYERERPDHRRPWVGSTNQRFEFLTDRYRHLEQKLRAIGDRLEIRVDATGAVMVNGWSSMESLEMLLDDPALILRRPGRNSR</sequence>
<dbReference type="Pfam" id="PF13353">
    <property type="entry name" value="Fer4_12"/>
    <property type="match status" value="1"/>
</dbReference>
<reference evidence="8" key="1">
    <citation type="submission" date="2019-06" db="EMBL/GenBank/DDBJ databases">
        <title>Gordonia isolated from sludge of a wastewater treatment plant.</title>
        <authorList>
            <person name="Tamura T."/>
            <person name="Aoyama K."/>
            <person name="Kang Y."/>
            <person name="Saito S."/>
            <person name="Akiyama N."/>
            <person name="Yazawa K."/>
            <person name="Gonoi T."/>
            <person name="Mikami Y."/>
        </authorList>
    </citation>
    <scope>NUCLEOTIDE SEQUENCE [LARGE SCALE GENOMIC DNA]</scope>
    <source>
        <strain evidence="8">NBRC 107697</strain>
    </source>
</reference>
<gene>
    <name evidence="7" type="ORF">nbrc107697_20630</name>
</gene>
<dbReference type="Proteomes" id="UP000444980">
    <property type="component" value="Unassembled WGS sequence"/>
</dbReference>
<dbReference type="PANTHER" id="PTHR30352">
    <property type="entry name" value="PYRUVATE FORMATE-LYASE-ACTIVATING ENZYME"/>
    <property type="match status" value="1"/>
</dbReference>
<evidence type="ECO:0000313" key="8">
    <source>
        <dbReference type="Proteomes" id="UP000444980"/>
    </source>
</evidence>
<evidence type="ECO:0000256" key="3">
    <source>
        <dbReference type="ARBA" id="ARBA00022691"/>
    </source>
</evidence>
<dbReference type="InterPro" id="IPR007197">
    <property type="entry name" value="rSAM"/>
</dbReference>
<dbReference type="SFLD" id="SFLDF00299">
    <property type="entry name" value="anaerobic_ribonucleoside-triph"/>
    <property type="match status" value="1"/>
</dbReference>
<keyword evidence="4" id="KW-0479">Metal-binding</keyword>
<evidence type="ECO:0000256" key="1">
    <source>
        <dbReference type="ARBA" id="ARBA00001966"/>
    </source>
</evidence>
<protein>
    <submittedName>
        <fullName evidence="7">Radical SAM protein</fullName>
    </submittedName>
</protein>
<dbReference type="SUPFAM" id="SSF102114">
    <property type="entry name" value="Radical SAM enzymes"/>
    <property type="match status" value="1"/>
</dbReference>
<dbReference type="InterPro" id="IPR034457">
    <property type="entry name" value="Organic_radical-activating"/>
</dbReference>
<keyword evidence="2" id="KW-0004">4Fe-4S</keyword>
<dbReference type="GO" id="GO:0046872">
    <property type="term" value="F:metal ion binding"/>
    <property type="evidence" value="ECO:0007669"/>
    <property type="project" value="UniProtKB-KW"/>
</dbReference>
<dbReference type="AlphaFoldDB" id="A0A7I9UXU3"/>
<comment type="caution">
    <text evidence="7">The sequence shown here is derived from an EMBL/GenBank/DDBJ whole genome shotgun (WGS) entry which is preliminary data.</text>
</comment>
<accession>A0A7I9UXU3</accession>
<evidence type="ECO:0000256" key="4">
    <source>
        <dbReference type="ARBA" id="ARBA00022723"/>
    </source>
</evidence>
<keyword evidence="6" id="KW-0411">Iron-sulfur</keyword>
<keyword evidence="5" id="KW-0408">Iron</keyword>
<dbReference type="Gene3D" id="3.20.20.70">
    <property type="entry name" value="Aldolase class I"/>
    <property type="match status" value="1"/>
</dbReference>
<name>A0A7I9UXU3_9ACTN</name>
<dbReference type="PANTHER" id="PTHR30352:SF2">
    <property type="entry name" value="ANAEROBIC RIBONUCLEOSIDE-TRIPHOSPHATE REDUCTASE-ACTIVATING PROTEIN"/>
    <property type="match status" value="1"/>
</dbReference>
<dbReference type="GO" id="GO:0004748">
    <property type="term" value="F:ribonucleoside-diphosphate reductase activity, thioredoxin disulfide as acceptor"/>
    <property type="evidence" value="ECO:0007669"/>
    <property type="project" value="TreeGrafter"/>
</dbReference>